<organism evidence="2 3">
    <name type="scientific">Candidatus Woesebacteria bacterium RIFCSPLOWO2_01_FULL_39_21</name>
    <dbReference type="NCBI Taxonomy" id="1802519"/>
    <lineage>
        <taxon>Bacteria</taxon>
        <taxon>Candidatus Woeseibacteriota</taxon>
    </lineage>
</organism>
<gene>
    <name evidence="2" type="ORF">A2961_01890</name>
</gene>
<keyword evidence="1" id="KW-1133">Transmembrane helix</keyword>
<keyword evidence="1" id="KW-0812">Transmembrane</keyword>
<dbReference type="Proteomes" id="UP000177082">
    <property type="component" value="Unassembled WGS sequence"/>
</dbReference>
<reference evidence="2 3" key="1">
    <citation type="journal article" date="2016" name="Nat. Commun.">
        <title>Thousands of microbial genomes shed light on interconnected biogeochemical processes in an aquifer system.</title>
        <authorList>
            <person name="Anantharaman K."/>
            <person name="Brown C.T."/>
            <person name="Hug L.A."/>
            <person name="Sharon I."/>
            <person name="Castelle C.J."/>
            <person name="Probst A.J."/>
            <person name="Thomas B.C."/>
            <person name="Singh A."/>
            <person name="Wilkins M.J."/>
            <person name="Karaoz U."/>
            <person name="Brodie E.L."/>
            <person name="Williams K.H."/>
            <person name="Hubbard S.S."/>
            <person name="Banfield J.F."/>
        </authorList>
    </citation>
    <scope>NUCLEOTIDE SEQUENCE [LARGE SCALE GENOMIC DNA]</scope>
</reference>
<dbReference type="EMBL" id="MGHF01000016">
    <property type="protein sequence ID" value="OGM63507.1"/>
    <property type="molecule type" value="Genomic_DNA"/>
</dbReference>
<dbReference type="AlphaFoldDB" id="A0A1F8BHH0"/>
<comment type="caution">
    <text evidence="2">The sequence shown here is derived from an EMBL/GenBank/DDBJ whole genome shotgun (WGS) entry which is preliminary data.</text>
</comment>
<evidence type="ECO:0000313" key="2">
    <source>
        <dbReference type="EMBL" id="OGM63507.1"/>
    </source>
</evidence>
<accession>A0A1F8BHH0</accession>
<keyword evidence="1" id="KW-0472">Membrane</keyword>
<proteinExistence type="predicted"/>
<name>A0A1F8BHH0_9BACT</name>
<evidence type="ECO:0000256" key="1">
    <source>
        <dbReference type="SAM" id="Phobius"/>
    </source>
</evidence>
<sequence length="98" mass="11008">MVLVYQKTPVSPKTGTMNSVKQPKVTFLDILIILAVSFSVLSLGQFVWAIFEIRRIGDEFGIGKIELVFFLVLTFVFLGTAKWLIKSRGKNVKTSKNV</sequence>
<protein>
    <submittedName>
        <fullName evidence="2">Uncharacterized protein</fullName>
    </submittedName>
</protein>
<dbReference type="STRING" id="1802519.A2961_01890"/>
<evidence type="ECO:0000313" key="3">
    <source>
        <dbReference type="Proteomes" id="UP000177082"/>
    </source>
</evidence>
<feature type="transmembrane region" description="Helical" evidence="1">
    <location>
        <begin position="27"/>
        <end position="51"/>
    </location>
</feature>
<feature type="transmembrane region" description="Helical" evidence="1">
    <location>
        <begin position="67"/>
        <end position="85"/>
    </location>
</feature>